<sequence length="129" mass="15008">MLSYQWEDVVRFWNSKKGEYRERVGTSSRQKQKFTHRAGSRSFTSVAEAEEKLKEKKTKYEVIASTDSSVNLENIDNKIITKVLGPERYSRFDFKDLVLPRPNILDPAPSNTCLPEVKLKLKIRGKETR</sequence>
<accession>A0A0B0NHG0</accession>
<dbReference type="EMBL" id="KN397053">
    <property type="protein sequence ID" value="KHG12102.1"/>
    <property type="molecule type" value="Genomic_DNA"/>
</dbReference>
<dbReference type="AlphaFoldDB" id="A0A0B0NHG0"/>
<dbReference type="InterPro" id="IPR004252">
    <property type="entry name" value="Probable_transposase_24"/>
</dbReference>
<dbReference type="Pfam" id="PF03004">
    <property type="entry name" value="Transposase_24"/>
    <property type="match status" value="1"/>
</dbReference>
<dbReference type="GO" id="GO:0016740">
    <property type="term" value="F:transferase activity"/>
    <property type="evidence" value="ECO:0007669"/>
    <property type="project" value="UniProtKB-KW"/>
</dbReference>
<evidence type="ECO:0000313" key="2">
    <source>
        <dbReference type="Proteomes" id="UP000032142"/>
    </source>
</evidence>
<gene>
    <name evidence="1" type="ORF">F383_17815</name>
</gene>
<organism evidence="1 2">
    <name type="scientific">Gossypium arboreum</name>
    <name type="common">Tree cotton</name>
    <name type="synonym">Gossypium nanking</name>
    <dbReference type="NCBI Taxonomy" id="29729"/>
    <lineage>
        <taxon>Eukaryota</taxon>
        <taxon>Viridiplantae</taxon>
        <taxon>Streptophyta</taxon>
        <taxon>Embryophyta</taxon>
        <taxon>Tracheophyta</taxon>
        <taxon>Spermatophyta</taxon>
        <taxon>Magnoliopsida</taxon>
        <taxon>eudicotyledons</taxon>
        <taxon>Gunneridae</taxon>
        <taxon>Pentapetalae</taxon>
        <taxon>rosids</taxon>
        <taxon>malvids</taxon>
        <taxon>Malvales</taxon>
        <taxon>Malvaceae</taxon>
        <taxon>Malvoideae</taxon>
        <taxon>Gossypium</taxon>
    </lineage>
</organism>
<dbReference type="Proteomes" id="UP000032142">
    <property type="component" value="Unassembled WGS sequence"/>
</dbReference>
<keyword evidence="1" id="KW-0808">Transferase</keyword>
<keyword evidence="2" id="KW-1185">Reference proteome</keyword>
<proteinExistence type="predicted"/>
<protein>
    <submittedName>
        <fullName evidence="1">Polyribonucleotide nucleotidyltransferase</fullName>
    </submittedName>
</protein>
<evidence type="ECO:0000313" key="1">
    <source>
        <dbReference type="EMBL" id="KHG12102.1"/>
    </source>
</evidence>
<reference evidence="2" key="1">
    <citation type="submission" date="2014-09" db="EMBL/GenBank/DDBJ databases">
        <authorList>
            <person name="Mudge J."/>
            <person name="Ramaraj T."/>
            <person name="Lindquist I.E."/>
            <person name="Bharti A.K."/>
            <person name="Sundararajan A."/>
            <person name="Cameron C.T."/>
            <person name="Woodward J.E."/>
            <person name="May G.D."/>
            <person name="Brubaker C."/>
            <person name="Broadhvest J."/>
            <person name="Wilkins T.A."/>
        </authorList>
    </citation>
    <scope>NUCLEOTIDE SEQUENCE</scope>
    <source>
        <strain evidence="2">cv. AKA8401</strain>
    </source>
</reference>
<name>A0A0B0NHG0_GOSAR</name>